<dbReference type="PANTHER" id="PTHR43157">
    <property type="entry name" value="PHOSPHATIDYLINOSITOL-GLYCAN BIOSYNTHESIS CLASS F PROTEIN-RELATED"/>
    <property type="match status" value="1"/>
</dbReference>
<evidence type="ECO:0000256" key="1">
    <source>
        <dbReference type="ARBA" id="ARBA00023002"/>
    </source>
</evidence>
<dbReference type="SUPFAM" id="SSF51735">
    <property type="entry name" value="NAD(P)-binding Rossmann-fold domains"/>
    <property type="match status" value="1"/>
</dbReference>
<dbReference type="InterPro" id="IPR036291">
    <property type="entry name" value="NAD(P)-bd_dom_sf"/>
</dbReference>
<keyword evidence="1" id="KW-0560">Oxidoreductase</keyword>
<comment type="caution">
    <text evidence="2">The sequence shown here is derived from an EMBL/GenBank/DDBJ whole genome shotgun (WGS) entry which is preliminary data.</text>
</comment>
<dbReference type="AlphaFoldDB" id="A0A9N9PQ26"/>
<protein>
    <submittedName>
        <fullName evidence="2">Uncharacterized protein</fullName>
    </submittedName>
</protein>
<keyword evidence="3" id="KW-1185">Reference proteome</keyword>
<evidence type="ECO:0000313" key="2">
    <source>
        <dbReference type="EMBL" id="CAG8950032.1"/>
    </source>
</evidence>
<dbReference type="OrthoDB" id="542013at2759"/>
<sequence length="339" mass="36348">MSSKLEANAAFEASFRGLLCRQRVVPTPLPANLRTTNLTAIVTGGNGGIGLAACRQLLELGLAHLIMAVRSQAKGDAAAIELRKAFPDAQISVWILDMESYDSIRTFAEKCASLPRVDITILNAGVMPATSMKSAGTGHDLVVQVDYLSTVFLAMMLVPVLRSQRAAGAGASKPPVLSIVGSDMAYSHTLKTKGPILAQFDDPKSFGQMPTYANAKMLLMMFVAKLAELVKPEELLINLCNPGMTKGTSLGHDSPMIAKKIFGVAQHFLARTPEVGASCYINAVLSQGPESHGSFVSDWSIKPFVPLMYTEAGRELQVRLIDETMDELRPAGATLPEML</sequence>
<reference evidence="2" key="1">
    <citation type="submission" date="2021-07" db="EMBL/GenBank/DDBJ databases">
        <authorList>
            <person name="Durling M."/>
        </authorList>
    </citation>
    <scope>NUCLEOTIDE SEQUENCE</scope>
</reference>
<dbReference type="GO" id="GO:0016491">
    <property type="term" value="F:oxidoreductase activity"/>
    <property type="evidence" value="ECO:0007669"/>
    <property type="project" value="UniProtKB-KW"/>
</dbReference>
<name>A0A9N9PQ26_9HELO</name>
<dbReference type="InterPro" id="IPR002347">
    <property type="entry name" value="SDR_fam"/>
</dbReference>
<accession>A0A9N9PQ26</accession>
<dbReference type="PRINTS" id="PR00081">
    <property type="entry name" value="GDHRDH"/>
</dbReference>
<dbReference type="PANTHER" id="PTHR43157:SF35">
    <property type="entry name" value="DEHYDROGENASE_REDUCTASE FAMILY PROTEIN, PUTATIVE-RELATED"/>
    <property type="match status" value="1"/>
</dbReference>
<organism evidence="2 3">
    <name type="scientific">Hymenoscyphus fraxineus</name>
    <dbReference type="NCBI Taxonomy" id="746836"/>
    <lineage>
        <taxon>Eukaryota</taxon>
        <taxon>Fungi</taxon>
        <taxon>Dikarya</taxon>
        <taxon>Ascomycota</taxon>
        <taxon>Pezizomycotina</taxon>
        <taxon>Leotiomycetes</taxon>
        <taxon>Helotiales</taxon>
        <taxon>Helotiaceae</taxon>
        <taxon>Hymenoscyphus</taxon>
    </lineage>
</organism>
<dbReference type="EMBL" id="CAJVRL010000025">
    <property type="protein sequence ID" value="CAG8950032.1"/>
    <property type="molecule type" value="Genomic_DNA"/>
</dbReference>
<dbReference type="Gene3D" id="3.40.50.720">
    <property type="entry name" value="NAD(P)-binding Rossmann-like Domain"/>
    <property type="match status" value="1"/>
</dbReference>
<proteinExistence type="predicted"/>
<gene>
    <name evidence="2" type="ORF">HYFRA_00004366</name>
</gene>
<dbReference type="Proteomes" id="UP000696280">
    <property type="component" value="Unassembled WGS sequence"/>
</dbReference>
<evidence type="ECO:0000313" key="3">
    <source>
        <dbReference type="Proteomes" id="UP000696280"/>
    </source>
</evidence>
<dbReference type="Pfam" id="PF00106">
    <property type="entry name" value="adh_short"/>
    <property type="match status" value="1"/>
</dbReference>